<dbReference type="SMART" id="SM00064">
    <property type="entry name" value="FYVE"/>
    <property type="match status" value="1"/>
</dbReference>
<keyword evidence="8 19" id="KW-0418">Kinase</keyword>
<dbReference type="Gene3D" id="3.30.40.10">
    <property type="entry name" value="Zinc/RING finger domain, C3HC4 (zinc finger)"/>
    <property type="match status" value="1"/>
</dbReference>
<evidence type="ECO:0000256" key="20">
    <source>
        <dbReference type="SAM" id="Coils"/>
    </source>
</evidence>
<evidence type="ECO:0000313" key="24">
    <source>
        <dbReference type="EMBL" id="GMH04130.1"/>
    </source>
</evidence>
<comment type="subunit">
    <text evidence="13">Component of the PI(3,5)P2 regulatory complex at least composed of ATG18, SAC/FIG4, FAB1 and VAC14.</text>
</comment>
<dbReference type="InterPro" id="IPR002423">
    <property type="entry name" value="Cpn60/GroEL/TCP-1"/>
</dbReference>
<evidence type="ECO:0000256" key="15">
    <source>
        <dbReference type="ARBA" id="ARBA00077223"/>
    </source>
</evidence>
<dbReference type="Pfam" id="PF01363">
    <property type="entry name" value="FYVE"/>
    <property type="match status" value="1"/>
</dbReference>
<keyword evidence="5 19" id="KW-0547">Nucleotide-binding</keyword>
<dbReference type="SUPFAM" id="SSF57903">
    <property type="entry name" value="FYVE/PHD zinc finger"/>
    <property type="match status" value="1"/>
</dbReference>
<evidence type="ECO:0000256" key="10">
    <source>
        <dbReference type="ARBA" id="ARBA00022840"/>
    </source>
</evidence>
<evidence type="ECO:0000256" key="2">
    <source>
        <dbReference type="ARBA" id="ARBA00012009"/>
    </source>
</evidence>
<dbReference type="InterPro" id="IPR000306">
    <property type="entry name" value="Znf_FYVE"/>
</dbReference>
<gene>
    <name evidence="24" type="ORF">Nepgr_005969</name>
</gene>
<evidence type="ECO:0000256" key="13">
    <source>
        <dbReference type="ARBA" id="ARBA00023464"/>
    </source>
</evidence>
<dbReference type="InterPro" id="IPR002498">
    <property type="entry name" value="PInositol-4-P-4/5-kinase_core"/>
</dbReference>
<evidence type="ECO:0000256" key="9">
    <source>
        <dbReference type="ARBA" id="ARBA00022833"/>
    </source>
</evidence>
<evidence type="ECO:0000256" key="3">
    <source>
        <dbReference type="ARBA" id="ARBA00022679"/>
    </source>
</evidence>
<dbReference type="GO" id="GO:0009555">
    <property type="term" value="P:pollen development"/>
    <property type="evidence" value="ECO:0007669"/>
    <property type="project" value="UniProtKB-ARBA"/>
</dbReference>
<keyword evidence="9" id="KW-0862">Zinc</keyword>
<dbReference type="PANTHER" id="PTHR45748:SF21">
    <property type="entry name" value="1-PHOSPHATIDYLINOSITOL-3-PHOSPHATE 5-KINASE FAB1A"/>
    <property type="match status" value="1"/>
</dbReference>
<dbReference type="SUPFAM" id="SSF52029">
    <property type="entry name" value="GroEL apical domain-like"/>
    <property type="match status" value="1"/>
</dbReference>
<protein>
    <recommendedName>
        <fullName evidence="2">1-phosphatidylinositol-3-phosphate 5-kinase</fullName>
        <ecNumber evidence="2">2.7.1.150</ecNumber>
    </recommendedName>
    <alternativeName>
        <fullName evidence="16">FYVE finger-containing phosphoinositide kinase</fullName>
    </alternativeName>
    <alternativeName>
        <fullName evidence="17">PIKfyve</fullName>
    </alternativeName>
    <alternativeName>
        <fullName evidence="15">Phosphatidylinositol 3-phosphate 5-kinase type III</fullName>
    </alternativeName>
</protein>
<evidence type="ECO:0000259" key="23">
    <source>
        <dbReference type="PROSITE" id="PS51455"/>
    </source>
</evidence>
<organism evidence="24 25">
    <name type="scientific">Nepenthes gracilis</name>
    <name type="common">Slender pitcher plant</name>
    <dbReference type="NCBI Taxonomy" id="150966"/>
    <lineage>
        <taxon>Eukaryota</taxon>
        <taxon>Viridiplantae</taxon>
        <taxon>Streptophyta</taxon>
        <taxon>Embryophyta</taxon>
        <taxon>Tracheophyta</taxon>
        <taxon>Spermatophyta</taxon>
        <taxon>Magnoliopsida</taxon>
        <taxon>eudicotyledons</taxon>
        <taxon>Gunneridae</taxon>
        <taxon>Pentapetalae</taxon>
        <taxon>Caryophyllales</taxon>
        <taxon>Nepenthaceae</taxon>
        <taxon>Nepenthes</taxon>
    </lineage>
</organism>
<dbReference type="PANTHER" id="PTHR45748">
    <property type="entry name" value="1-PHOSPHATIDYLINOSITOL 3-PHOSPHATE 5-KINASE-RELATED"/>
    <property type="match status" value="1"/>
</dbReference>
<dbReference type="FunFam" id="3.30.40.10:FF:000384">
    <property type="entry name" value="1-phosphatidylinositol-3-phosphate 5-kinase FAB1B"/>
    <property type="match status" value="1"/>
</dbReference>
<dbReference type="Pfam" id="PF00118">
    <property type="entry name" value="Cpn60_TCP1"/>
    <property type="match status" value="1"/>
</dbReference>
<dbReference type="Pfam" id="PF01504">
    <property type="entry name" value="PIP5K"/>
    <property type="match status" value="1"/>
</dbReference>
<dbReference type="SMART" id="SM00330">
    <property type="entry name" value="PIPKc"/>
    <property type="match status" value="1"/>
</dbReference>
<keyword evidence="11 20" id="KW-0175">Coiled coil</keyword>
<dbReference type="InterPro" id="IPR011011">
    <property type="entry name" value="Znf_FYVE_PHD"/>
</dbReference>
<proteinExistence type="predicted"/>
<sequence length="1800" mass="201241">MGTPDNKSFDIVDIVWSWIPRKSQSPHVSRDFWMPDKSCRVCYECDSQFTVFNRRHHCRLCGRVFCVRCASRSIPSPSDEPRTICEDTERIRVCNYCFKQWEQGMVTVSSNGASASCPGLSPSSSSSCTENSSSSSTAGSTAYSTGPYEHVSHGSCASPQPSSMSPGEHGNGASDEPSVNPVIDVGDTSFCMFRSDDEDNYCAYRSDSEARHFSQSDEYYGTVGFYEMEQMYRSYKTNPDEEVNDSKVTAHLPPGSFITHDLKGIKNSGEGSGGHGNGNDYESSLYGIERTGEDLDFENNGVLWLPPEPEDEEDDREADLFYDEDDEAATGEWGYTCSSSSFKFGDLRHREKSNEEHKKAMRNVVSGHFRALIAQLLQVENLPLCEGYDKESWLDIITSLSWEAAALLKPDMSEGGGMDPGGYVKVKCLACGCRSDSMVVKGVVCKKNVAHRRMTSRIDKPRLLILGGALEYQRVSHHLSSLDTLLQQEMDHLKMAVAKIDAQHPNILLVEKSVSRFAQEYLLAKNISLVLNIKRPLLQRIARCTGAQIVPSIDHLVPPRLGYCDLFHVEKYFEEHGSAGKGGKKLLKTLMFIEGCPKPLGCTILLKGAHGDELKKVKHVIHYGVFAAYHLALETSFLADEGASLPELPLKSPITVALPQKPSSTNKAISTISGFTLPTTRRDQSNPFLCEAQESGSHLVSDLASLNCHVHGQTTKQYHSSFQPQCTDLVSNSSLSIPPCNDQFPDYDSENSSNTFADQILKNNLSAGMSCGFLWNNHAHTGSVGTTETSQQGVCDEHSVGGTWTENNLGSSDQNFNDQKVEFQPLKEEFAPSLADNQSILVSVTTRCVRKGLICERAHFLRIKYYGSFDKPLGRFLQDQLFDQNCRCHSCEMQSEAHIYCYTHRQGSLTISVRKLEFLLPGEREGKIWMWHRCLLCPRANGFPPATRRVIMSDAAWGLSFGKFLELSFSNNVAASRVASCGHSLHRDCLRFYGCGRMVACFRYSSIDVLSVYLPPPKLEFNYDKQEWVQKEAREVSDRAELLFTEACNALNQILEKVPSAGSLDSNVKASQLRKHITELESMLKKEKEEFEGLLHRALNRDAKVGQYAIDILEINRLRRHLLLHSYVWDQRLIYAAKLHNNISQEERDNIILKYMEKPLNSVGKIEMNATSKLDKGYRNCDTNFLDGNPGINPSHGGNISHVNEPGAFHKEISLDQEMNYMKKGEEVTEHDPFESRNEVQRVLPGGQSSDLGKLSSTPDAAWTGESHPGDVTPNENGPRFPIYTVTAPDFVKLVTESSNSEKCANFQCKVDIPYSPGNGLPTKSPNNIENSTSWMGYPFVNLYRSFNKNSSWNMQKLDSLGEYNPLYIMSFCELERLGGARLLLPLGINDTVVPVYDDEPTSIISYALISPDYPTQMSNDREVIKDGQESSNSLSLLVSANLLSLHSSGEAAFESTRSLGSFDESILSLSSSRNSMVSDPLFYTKALHKKVSFADDGPPGKVKYTVTCYYAKQFEALRKICCPSELDFIRSLSRCKKWGAQGGKSNVFFAKTLDDRFIIKQVMKTELESFIKFASAYFKYLSESIISKSPTCLAKILGLYQVASKHLKGGKESKMDVLVMENLLFRRNVTRLYDLKGSCRSRYNPDSSGGNKVLLDQNLIETMPTSPIFVGNKAKRLLERAVWNDTSFLASIDVMDYSLLVGMDEEKHELVLGIIDFMRQYTWDKHLETWVKASGILGGPKNESPTVISPKQYKRRFRKAMSAYFLLMPDQWSPPRIIPSGSMSDLCEDGSQDTLSPLD</sequence>
<evidence type="ECO:0000259" key="22">
    <source>
        <dbReference type="PROSITE" id="PS50178"/>
    </source>
</evidence>
<evidence type="ECO:0000256" key="14">
    <source>
        <dbReference type="ARBA" id="ARBA00057940"/>
    </source>
</evidence>
<dbReference type="InterPro" id="IPR017455">
    <property type="entry name" value="Znf_FYVE-rel"/>
</dbReference>
<evidence type="ECO:0000256" key="1">
    <source>
        <dbReference type="ARBA" id="ARBA00004481"/>
    </source>
</evidence>
<dbReference type="CDD" id="cd17300">
    <property type="entry name" value="PIPKc_PIKfyve"/>
    <property type="match status" value="1"/>
</dbReference>
<dbReference type="EC" id="2.7.1.150" evidence="2"/>
<dbReference type="FunFam" id="3.50.7.10:FF:000007">
    <property type="entry name" value="1-phosphatidylinositol 3-phosphate 5-kinase isoform X1"/>
    <property type="match status" value="1"/>
</dbReference>
<keyword evidence="7 18" id="KW-0863">Zinc-finger</keyword>
<dbReference type="InterPro" id="IPR013083">
    <property type="entry name" value="Znf_RING/FYVE/PHD"/>
</dbReference>
<dbReference type="PROSITE" id="PS50178">
    <property type="entry name" value="ZF_FYVE"/>
    <property type="match status" value="1"/>
</dbReference>
<evidence type="ECO:0000256" key="21">
    <source>
        <dbReference type="SAM" id="MobiDB-lite"/>
    </source>
</evidence>
<dbReference type="GO" id="GO:0046854">
    <property type="term" value="P:phosphatidylinositol phosphate biosynthetic process"/>
    <property type="evidence" value="ECO:0007669"/>
    <property type="project" value="TreeGrafter"/>
</dbReference>
<accession>A0AAD3S4J4</accession>
<dbReference type="GO" id="GO:0005524">
    <property type="term" value="F:ATP binding"/>
    <property type="evidence" value="ECO:0007669"/>
    <property type="project" value="UniProtKB-UniRule"/>
</dbReference>
<dbReference type="SUPFAM" id="SSF56104">
    <property type="entry name" value="SAICAR synthase-like"/>
    <property type="match status" value="1"/>
</dbReference>
<dbReference type="Gene3D" id="3.50.7.10">
    <property type="entry name" value="GroEL"/>
    <property type="match status" value="1"/>
</dbReference>
<dbReference type="InterPro" id="IPR044769">
    <property type="entry name" value="PIKfyve_PIPKc"/>
</dbReference>
<dbReference type="GO" id="GO:0007033">
    <property type="term" value="P:vacuole organization"/>
    <property type="evidence" value="ECO:0007669"/>
    <property type="project" value="UniProtKB-ARBA"/>
</dbReference>
<dbReference type="CDD" id="cd03334">
    <property type="entry name" value="Fab1_TCP"/>
    <property type="match status" value="1"/>
</dbReference>
<comment type="function">
    <text evidence="14">The PI(3,5)P2 regulatory complex regulates both the synthesis and turnover of phosphatidylinositol 3,5-bisphosphate (PtdIns(3,5)P2). Catalyzes the phosphorylation of phosphatidylinositol 3-phosphate on the fifth hydroxyl of the myo-inositol ring, to form phosphatidylinositol 3,5-bisphosphate. Plays an important role in maintenance of endomembrane homeostasis including endocytosis, vacuole formation, and vacuolar acidification processes. Required for development of viable pollen. Might mediate recycling of auxin transporters.</text>
</comment>
<evidence type="ECO:0000256" key="4">
    <source>
        <dbReference type="ARBA" id="ARBA00022723"/>
    </source>
</evidence>
<dbReference type="PROSITE" id="PS51455">
    <property type="entry name" value="PIPK"/>
    <property type="match status" value="1"/>
</dbReference>
<comment type="caution">
    <text evidence="24">The sequence shown here is derived from an EMBL/GenBank/DDBJ whole genome shotgun (WGS) entry which is preliminary data.</text>
</comment>
<evidence type="ECO:0000256" key="6">
    <source>
        <dbReference type="ARBA" id="ARBA00022753"/>
    </source>
</evidence>
<dbReference type="GO" id="GO:0008270">
    <property type="term" value="F:zinc ion binding"/>
    <property type="evidence" value="ECO:0007669"/>
    <property type="project" value="UniProtKB-KW"/>
</dbReference>
<keyword evidence="4" id="KW-0479">Metal-binding</keyword>
<reference evidence="24" key="1">
    <citation type="submission" date="2023-05" db="EMBL/GenBank/DDBJ databases">
        <title>Nepenthes gracilis genome sequencing.</title>
        <authorList>
            <person name="Fukushima K."/>
        </authorList>
    </citation>
    <scope>NUCLEOTIDE SEQUENCE</scope>
    <source>
        <strain evidence="24">SING2019-196</strain>
    </source>
</reference>
<evidence type="ECO:0000256" key="16">
    <source>
        <dbReference type="ARBA" id="ARBA00077675"/>
    </source>
</evidence>
<dbReference type="FunFam" id="3.30.810.10:FF:000001">
    <property type="entry name" value="1-phosphatidylinositol 3-phosphate 5-kinase FAB1"/>
    <property type="match status" value="1"/>
</dbReference>
<dbReference type="Gene3D" id="3.30.810.10">
    <property type="entry name" value="2-Layer Sandwich"/>
    <property type="match status" value="1"/>
</dbReference>
<feature type="coiled-coil region" evidence="20">
    <location>
        <begin position="1070"/>
        <end position="1097"/>
    </location>
</feature>
<feature type="region of interest" description="Disordered" evidence="21">
    <location>
        <begin position="139"/>
        <end position="181"/>
    </location>
</feature>
<dbReference type="InterPro" id="IPR027409">
    <property type="entry name" value="GroEL-like_apical_dom_sf"/>
</dbReference>
<evidence type="ECO:0000256" key="17">
    <source>
        <dbReference type="ARBA" id="ARBA00081348"/>
    </source>
</evidence>
<dbReference type="GO" id="GO:0010008">
    <property type="term" value="C:endosome membrane"/>
    <property type="evidence" value="ECO:0007669"/>
    <property type="project" value="UniProtKB-SubCell"/>
</dbReference>
<keyword evidence="6" id="KW-0967">Endosome</keyword>
<evidence type="ECO:0000256" key="18">
    <source>
        <dbReference type="PROSITE-ProRule" id="PRU00091"/>
    </source>
</evidence>
<name>A0AAD3S4J4_NEPGR</name>
<feature type="region of interest" description="Disordered" evidence="21">
    <location>
        <begin position="1244"/>
        <end position="1278"/>
    </location>
</feature>
<evidence type="ECO:0000256" key="11">
    <source>
        <dbReference type="ARBA" id="ARBA00023054"/>
    </source>
</evidence>
<feature type="compositionally biased region" description="Polar residues" evidence="21">
    <location>
        <begin position="1247"/>
        <end position="1259"/>
    </location>
</feature>
<comment type="subcellular location">
    <subcellularLocation>
        <location evidence="1">Endosome membrane</location>
        <topology evidence="1">Peripheral membrane protein</topology>
    </subcellularLocation>
</comment>
<dbReference type="EMBL" id="BSYO01000004">
    <property type="protein sequence ID" value="GMH04130.1"/>
    <property type="molecule type" value="Genomic_DNA"/>
</dbReference>
<evidence type="ECO:0000256" key="5">
    <source>
        <dbReference type="ARBA" id="ARBA00022741"/>
    </source>
</evidence>
<dbReference type="GO" id="GO:0000285">
    <property type="term" value="F:1-phosphatidylinositol-3-phosphate 5-kinase activity"/>
    <property type="evidence" value="ECO:0007669"/>
    <property type="project" value="UniProtKB-EC"/>
</dbReference>
<evidence type="ECO:0000313" key="25">
    <source>
        <dbReference type="Proteomes" id="UP001279734"/>
    </source>
</evidence>
<feature type="compositionally biased region" description="Polar residues" evidence="21">
    <location>
        <begin position="155"/>
        <end position="165"/>
    </location>
</feature>
<dbReference type="FunFam" id="3.30.800.10:FF:000006">
    <property type="entry name" value="1-phosphatidylinositol-3-phosphate 5-kinase FAB1B"/>
    <property type="match status" value="1"/>
</dbReference>
<keyword evidence="12" id="KW-0472">Membrane</keyword>
<evidence type="ECO:0000256" key="8">
    <source>
        <dbReference type="ARBA" id="ARBA00022777"/>
    </source>
</evidence>
<feature type="domain" description="PIPK" evidence="23">
    <location>
        <begin position="1440"/>
        <end position="1766"/>
    </location>
</feature>
<dbReference type="GO" id="GO:0010256">
    <property type="term" value="P:endomembrane system organization"/>
    <property type="evidence" value="ECO:0007669"/>
    <property type="project" value="UniProtKB-ARBA"/>
</dbReference>
<feature type="domain" description="FYVE-type" evidence="22">
    <location>
        <begin position="36"/>
        <end position="102"/>
    </location>
</feature>
<evidence type="ECO:0000256" key="19">
    <source>
        <dbReference type="PROSITE-ProRule" id="PRU00781"/>
    </source>
</evidence>
<evidence type="ECO:0000256" key="12">
    <source>
        <dbReference type="ARBA" id="ARBA00023136"/>
    </source>
</evidence>
<dbReference type="InterPro" id="IPR027483">
    <property type="entry name" value="PInositol-4-P-4/5-kinase_C_sf"/>
</dbReference>
<keyword evidence="10 19" id="KW-0067">ATP-binding</keyword>
<keyword evidence="25" id="KW-1185">Reference proteome</keyword>
<keyword evidence="3 19" id="KW-0808">Transferase</keyword>
<evidence type="ECO:0000256" key="7">
    <source>
        <dbReference type="ARBA" id="ARBA00022771"/>
    </source>
</evidence>
<dbReference type="InterPro" id="IPR027484">
    <property type="entry name" value="PInositol-4-P-5-kinase_N"/>
</dbReference>
<dbReference type="Proteomes" id="UP001279734">
    <property type="component" value="Unassembled WGS sequence"/>
</dbReference>
<dbReference type="Gene3D" id="3.30.800.10">
    <property type="entry name" value="Phosphatidylinositol Phosphate Kinase II Beta"/>
    <property type="match status" value="1"/>
</dbReference>